<dbReference type="InterPro" id="IPR036864">
    <property type="entry name" value="Zn2-C6_fun-type_DNA-bd_sf"/>
</dbReference>
<evidence type="ECO:0000313" key="5">
    <source>
        <dbReference type="Proteomes" id="UP001285441"/>
    </source>
</evidence>
<organism evidence="4 5">
    <name type="scientific">Podospora didyma</name>
    <dbReference type="NCBI Taxonomy" id="330526"/>
    <lineage>
        <taxon>Eukaryota</taxon>
        <taxon>Fungi</taxon>
        <taxon>Dikarya</taxon>
        <taxon>Ascomycota</taxon>
        <taxon>Pezizomycotina</taxon>
        <taxon>Sordariomycetes</taxon>
        <taxon>Sordariomycetidae</taxon>
        <taxon>Sordariales</taxon>
        <taxon>Podosporaceae</taxon>
        <taxon>Podospora</taxon>
    </lineage>
</organism>
<feature type="region of interest" description="Disordered" evidence="2">
    <location>
        <begin position="65"/>
        <end position="116"/>
    </location>
</feature>
<evidence type="ECO:0000313" key="4">
    <source>
        <dbReference type="EMBL" id="KAK3390655.1"/>
    </source>
</evidence>
<dbReference type="SUPFAM" id="SSF57701">
    <property type="entry name" value="Zn2/Cys6 DNA-binding domain"/>
    <property type="match status" value="1"/>
</dbReference>
<dbReference type="PROSITE" id="PS50048">
    <property type="entry name" value="ZN2_CY6_FUNGAL_2"/>
    <property type="match status" value="1"/>
</dbReference>
<evidence type="ECO:0000256" key="1">
    <source>
        <dbReference type="ARBA" id="ARBA00023242"/>
    </source>
</evidence>
<dbReference type="CDD" id="cd00067">
    <property type="entry name" value="GAL4"/>
    <property type="match status" value="1"/>
</dbReference>
<feature type="domain" description="Zn(2)-C6 fungal-type" evidence="3">
    <location>
        <begin position="28"/>
        <end position="58"/>
    </location>
</feature>
<gene>
    <name evidence="4" type="ORF">B0H63DRAFT_519863</name>
</gene>
<feature type="compositionally biased region" description="Polar residues" evidence="2">
    <location>
        <begin position="201"/>
        <end position="219"/>
    </location>
</feature>
<sequence>MEQVARRNAGPGGVKAKTPRPRAARRPACLACQRNKLRCSGGPHECDRCQDRDIDCVFAPTARRGSPRTAAVVHAESRRSQSLGPVADDTPAQPSSSRASHPEETAASDQVQGDFVGSDSDFSGFGWLLPASPRQSSSGLCTTVPMVEGGPTGSLGLDESLGCQVNRRQFSPTDSLGSYIAAALGESHTLPQGQPHHDNQETPIQTETPSTGSTSQTKPYTPNCSCLEDLMRIIQQFADDRFHLTSLSLDQVLQIKKWVVFQCCAPLDCSRCICPNSVHTMLLIICDRLTEMFECIHKRIKRSTSAMTGLPLGDLSIQPATTPSTDSLARSPVPVLTSTPFFSSADDGLPPRPPQIFCANSKGPAYLASCSSRLFSDEFRSQYSDEEQVHIIRVLLKLQVRNFRQLLVRVERSTQTQESLARKYTVESMMGRIAKSSADIDEAMHQVLQAISATPMLDHV</sequence>
<accession>A0AAE0U4U3</accession>
<evidence type="ECO:0000256" key="2">
    <source>
        <dbReference type="SAM" id="MobiDB-lite"/>
    </source>
</evidence>
<evidence type="ECO:0000259" key="3">
    <source>
        <dbReference type="PROSITE" id="PS50048"/>
    </source>
</evidence>
<keyword evidence="5" id="KW-1185">Reference proteome</keyword>
<proteinExistence type="predicted"/>
<dbReference type="Gene3D" id="4.10.240.10">
    <property type="entry name" value="Zn(2)-C6 fungal-type DNA-binding domain"/>
    <property type="match status" value="1"/>
</dbReference>
<dbReference type="EMBL" id="JAULSW010000002">
    <property type="protein sequence ID" value="KAK3390655.1"/>
    <property type="molecule type" value="Genomic_DNA"/>
</dbReference>
<dbReference type="Proteomes" id="UP001285441">
    <property type="component" value="Unassembled WGS sequence"/>
</dbReference>
<feature type="region of interest" description="Disordered" evidence="2">
    <location>
        <begin position="1"/>
        <end position="27"/>
    </location>
</feature>
<dbReference type="Pfam" id="PF00172">
    <property type="entry name" value="Zn_clus"/>
    <property type="match status" value="1"/>
</dbReference>
<comment type="caution">
    <text evidence="4">The sequence shown here is derived from an EMBL/GenBank/DDBJ whole genome shotgun (WGS) entry which is preliminary data.</text>
</comment>
<protein>
    <recommendedName>
        <fullName evidence="3">Zn(2)-C6 fungal-type domain-containing protein</fullName>
    </recommendedName>
</protein>
<dbReference type="GO" id="GO:0000981">
    <property type="term" value="F:DNA-binding transcription factor activity, RNA polymerase II-specific"/>
    <property type="evidence" value="ECO:0007669"/>
    <property type="project" value="InterPro"/>
</dbReference>
<feature type="region of interest" description="Disordered" evidence="2">
    <location>
        <begin position="188"/>
        <end position="219"/>
    </location>
</feature>
<keyword evidence="1" id="KW-0539">Nucleus</keyword>
<dbReference type="AlphaFoldDB" id="A0AAE0U4U3"/>
<reference evidence="4" key="2">
    <citation type="submission" date="2023-06" db="EMBL/GenBank/DDBJ databases">
        <authorList>
            <consortium name="Lawrence Berkeley National Laboratory"/>
            <person name="Haridas S."/>
            <person name="Hensen N."/>
            <person name="Bonometti L."/>
            <person name="Westerberg I."/>
            <person name="Brannstrom I.O."/>
            <person name="Guillou S."/>
            <person name="Cros-Aarteil S."/>
            <person name="Calhoun S."/>
            <person name="Kuo A."/>
            <person name="Mondo S."/>
            <person name="Pangilinan J."/>
            <person name="Riley R."/>
            <person name="LaButti K."/>
            <person name="Andreopoulos B."/>
            <person name="Lipzen A."/>
            <person name="Chen C."/>
            <person name="Yanf M."/>
            <person name="Daum C."/>
            <person name="Ng V."/>
            <person name="Clum A."/>
            <person name="Steindorff A."/>
            <person name="Ohm R."/>
            <person name="Martin F."/>
            <person name="Silar P."/>
            <person name="Natvig D."/>
            <person name="Lalanne C."/>
            <person name="Gautier V."/>
            <person name="Ament-velasquez S.L."/>
            <person name="Kruys A."/>
            <person name="Hutchinson M.I."/>
            <person name="Powell A.J."/>
            <person name="Barry K."/>
            <person name="Miller A.N."/>
            <person name="Grigoriev I.V."/>
            <person name="Debuchy R."/>
            <person name="Gladieux P."/>
            <person name="Thoren M.H."/>
            <person name="Johannesson H."/>
        </authorList>
    </citation>
    <scope>NUCLEOTIDE SEQUENCE</scope>
    <source>
        <strain evidence="4">CBS 232.78</strain>
    </source>
</reference>
<dbReference type="GO" id="GO:0008270">
    <property type="term" value="F:zinc ion binding"/>
    <property type="evidence" value="ECO:0007669"/>
    <property type="project" value="InterPro"/>
</dbReference>
<name>A0AAE0U4U3_9PEZI</name>
<reference evidence="4" key="1">
    <citation type="journal article" date="2023" name="Mol. Phylogenet. Evol.">
        <title>Genome-scale phylogeny and comparative genomics of the fungal order Sordariales.</title>
        <authorList>
            <person name="Hensen N."/>
            <person name="Bonometti L."/>
            <person name="Westerberg I."/>
            <person name="Brannstrom I.O."/>
            <person name="Guillou S."/>
            <person name="Cros-Aarteil S."/>
            <person name="Calhoun S."/>
            <person name="Haridas S."/>
            <person name="Kuo A."/>
            <person name="Mondo S."/>
            <person name="Pangilinan J."/>
            <person name="Riley R."/>
            <person name="LaButti K."/>
            <person name="Andreopoulos B."/>
            <person name="Lipzen A."/>
            <person name="Chen C."/>
            <person name="Yan M."/>
            <person name="Daum C."/>
            <person name="Ng V."/>
            <person name="Clum A."/>
            <person name="Steindorff A."/>
            <person name="Ohm R.A."/>
            <person name="Martin F."/>
            <person name="Silar P."/>
            <person name="Natvig D.O."/>
            <person name="Lalanne C."/>
            <person name="Gautier V."/>
            <person name="Ament-Velasquez S.L."/>
            <person name="Kruys A."/>
            <person name="Hutchinson M.I."/>
            <person name="Powell A.J."/>
            <person name="Barry K."/>
            <person name="Miller A.N."/>
            <person name="Grigoriev I.V."/>
            <person name="Debuchy R."/>
            <person name="Gladieux P."/>
            <person name="Hiltunen Thoren M."/>
            <person name="Johannesson H."/>
        </authorList>
    </citation>
    <scope>NUCLEOTIDE SEQUENCE</scope>
    <source>
        <strain evidence="4">CBS 232.78</strain>
    </source>
</reference>
<dbReference type="InterPro" id="IPR001138">
    <property type="entry name" value="Zn2Cys6_DnaBD"/>
</dbReference>